<gene>
    <name evidence="2" type="ORF">DFQ01_11525</name>
</gene>
<dbReference type="Gene3D" id="3.40.50.300">
    <property type="entry name" value="P-loop containing nucleotide triphosphate hydrolases"/>
    <property type="match status" value="1"/>
</dbReference>
<protein>
    <submittedName>
        <fullName evidence="2">Putative AbiEii toxin of type IV toxin-antitoxin system</fullName>
    </submittedName>
</protein>
<accession>A0A2V2YSZ4</accession>
<dbReference type="SUPFAM" id="SSF52540">
    <property type="entry name" value="P-loop containing nucleoside triphosphate hydrolases"/>
    <property type="match status" value="1"/>
</dbReference>
<dbReference type="Proteomes" id="UP000246635">
    <property type="component" value="Unassembled WGS sequence"/>
</dbReference>
<dbReference type="GO" id="GO:0005524">
    <property type="term" value="F:ATP binding"/>
    <property type="evidence" value="ECO:0007669"/>
    <property type="project" value="InterPro"/>
</dbReference>
<sequence>MKLLALRYKEIETNWNLPEIKFDNLSLFVGASGVGKTKILKALSNLKRLSEGKELEKHTPSLNWSITFTENGDTYTWTGEIEIKRDIESLYKNNSNETPGIEFIYEKLETTKNNNISVTQIFERNKSTVSFINDGIVPKVTASKSCINIFSEEDSIKPIQSAFEKMIFFIFEEERKVVVSNNPRVDILETIDDSQYESALLALKETNMPIFLKLLFTQLYFPNIFEKIKRDFINIFDFVEDVRLNNDVRYISNDNSEAWVIQLKEEDTDWISLSDISSGMLKSLLFISMTYLSSSSSVILIDEFENSLGINCIDLLFSNQNSDMQFILTSHHPYIVNNISMNNWKIVSRVPGGIIVRSASDYHLGASKHEAFKQLMNLDAYTEGREE</sequence>
<evidence type="ECO:0000259" key="1">
    <source>
        <dbReference type="Pfam" id="PF13304"/>
    </source>
</evidence>
<dbReference type="EMBL" id="QGTQ01000015">
    <property type="protein sequence ID" value="PWV99309.1"/>
    <property type="molecule type" value="Genomic_DNA"/>
</dbReference>
<dbReference type="AlphaFoldDB" id="A0A2V2YSZ4"/>
<dbReference type="GO" id="GO:0016887">
    <property type="term" value="F:ATP hydrolysis activity"/>
    <property type="evidence" value="ECO:0007669"/>
    <property type="project" value="InterPro"/>
</dbReference>
<dbReference type="OrthoDB" id="994504at2"/>
<name>A0A2V2YSZ4_9BACL</name>
<comment type="caution">
    <text evidence="2">The sequence shown here is derived from an EMBL/GenBank/DDBJ whole genome shotgun (WGS) entry which is preliminary data.</text>
</comment>
<organism evidence="2 3">
    <name type="scientific">Paenibacillus cellulosilyticus</name>
    <dbReference type="NCBI Taxonomy" id="375489"/>
    <lineage>
        <taxon>Bacteria</taxon>
        <taxon>Bacillati</taxon>
        <taxon>Bacillota</taxon>
        <taxon>Bacilli</taxon>
        <taxon>Bacillales</taxon>
        <taxon>Paenibacillaceae</taxon>
        <taxon>Paenibacillus</taxon>
    </lineage>
</organism>
<dbReference type="InterPro" id="IPR027417">
    <property type="entry name" value="P-loop_NTPase"/>
</dbReference>
<keyword evidence="3" id="KW-1185">Reference proteome</keyword>
<dbReference type="PANTHER" id="PTHR43581:SF2">
    <property type="entry name" value="EXCINUCLEASE ATPASE SUBUNIT"/>
    <property type="match status" value="1"/>
</dbReference>
<reference evidence="2 3" key="1">
    <citation type="submission" date="2018-05" db="EMBL/GenBank/DDBJ databases">
        <title>Genomic Encyclopedia of Type Strains, Phase III (KMG-III): the genomes of soil and plant-associated and newly described type strains.</title>
        <authorList>
            <person name="Whitman W."/>
        </authorList>
    </citation>
    <scope>NUCLEOTIDE SEQUENCE [LARGE SCALE GENOMIC DNA]</scope>
    <source>
        <strain evidence="2 3">CECT 5696</strain>
    </source>
</reference>
<dbReference type="RefSeq" id="WP_110045315.1">
    <property type="nucleotide sequence ID" value="NZ_CP054612.1"/>
</dbReference>
<dbReference type="InterPro" id="IPR051396">
    <property type="entry name" value="Bact_Antivir_Def_Nuclease"/>
</dbReference>
<evidence type="ECO:0000313" key="2">
    <source>
        <dbReference type="EMBL" id="PWV99309.1"/>
    </source>
</evidence>
<dbReference type="PANTHER" id="PTHR43581">
    <property type="entry name" value="ATP/GTP PHOSPHATASE"/>
    <property type="match status" value="1"/>
</dbReference>
<feature type="domain" description="ATPase AAA-type core" evidence="1">
    <location>
        <begin position="249"/>
        <end position="337"/>
    </location>
</feature>
<dbReference type="Pfam" id="PF13304">
    <property type="entry name" value="AAA_21"/>
    <property type="match status" value="1"/>
</dbReference>
<proteinExistence type="predicted"/>
<dbReference type="InterPro" id="IPR003959">
    <property type="entry name" value="ATPase_AAA_core"/>
</dbReference>
<evidence type="ECO:0000313" key="3">
    <source>
        <dbReference type="Proteomes" id="UP000246635"/>
    </source>
</evidence>